<dbReference type="CDD" id="cd01053">
    <property type="entry name" value="AOX"/>
    <property type="match status" value="1"/>
</dbReference>
<evidence type="ECO:0000256" key="16">
    <source>
        <dbReference type="RuleBase" id="RU003779"/>
    </source>
</evidence>
<keyword evidence="5 16" id="KW-0812">Transmembrane</keyword>
<comment type="function">
    <text evidence="15">Catalyzes cyanide-resistant oxygen consumption. May increase respiration when the cytochrome respiratory pathway is restricted, or in response to low temperatures.</text>
</comment>
<dbReference type="EC" id="1.-.-.-" evidence="16"/>
<keyword evidence="13" id="KW-0496">Mitochondrion</keyword>
<dbReference type="GO" id="GO:0010230">
    <property type="term" value="P:alternative respiration"/>
    <property type="evidence" value="ECO:0007669"/>
    <property type="project" value="TreeGrafter"/>
</dbReference>
<dbReference type="Pfam" id="PF01786">
    <property type="entry name" value="AOX"/>
    <property type="match status" value="1"/>
</dbReference>
<keyword evidence="9 16" id="KW-0249">Electron transport</keyword>
<keyword evidence="6 16" id="KW-0479">Metal-binding</keyword>
<evidence type="ECO:0000256" key="5">
    <source>
        <dbReference type="ARBA" id="ARBA00022692"/>
    </source>
</evidence>
<keyword evidence="3" id="KW-0813">Transport</keyword>
<dbReference type="InterPro" id="IPR038659">
    <property type="entry name" value="AOX_sf"/>
</dbReference>
<reference evidence="18 19" key="1">
    <citation type="submission" date="2013-07" db="EMBL/GenBank/DDBJ databases">
        <title>The Genome Sequence of Cryptococcus heveanensis BCC8398.</title>
        <authorList>
            <consortium name="The Broad Institute Genome Sequencing Platform"/>
            <person name="Cuomo C."/>
            <person name="Litvintseva A."/>
            <person name="Chen Y."/>
            <person name="Heitman J."/>
            <person name="Sun S."/>
            <person name="Springer D."/>
            <person name="Dromer F."/>
            <person name="Young S.K."/>
            <person name="Zeng Q."/>
            <person name="Gargeya S."/>
            <person name="Fitzgerald M."/>
            <person name="Abouelleil A."/>
            <person name="Alvarado L."/>
            <person name="Berlin A.M."/>
            <person name="Chapman S.B."/>
            <person name="Dewar J."/>
            <person name="Goldberg J."/>
            <person name="Griggs A."/>
            <person name="Gujja S."/>
            <person name="Hansen M."/>
            <person name="Howarth C."/>
            <person name="Imamovic A."/>
            <person name="Larimer J."/>
            <person name="McCowan C."/>
            <person name="Murphy C."/>
            <person name="Pearson M."/>
            <person name="Priest M."/>
            <person name="Roberts A."/>
            <person name="Saif S."/>
            <person name="Shea T."/>
            <person name="Sykes S."/>
            <person name="Wortman J."/>
            <person name="Nusbaum C."/>
            <person name="Birren B."/>
        </authorList>
    </citation>
    <scope>NUCLEOTIDE SEQUENCE [LARGE SCALE GENOMIC DNA]</scope>
    <source>
        <strain evidence="18 19">BCC8398</strain>
    </source>
</reference>
<evidence type="ECO:0000256" key="2">
    <source>
        <dbReference type="ARBA" id="ARBA00008388"/>
    </source>
</evidence>
<evidence type="ECO:0000256" key="7">
    <source>
        <dbReference type="ARBA" id="ARBA00022792"/>
    </source>
</evidence>
<dbReference type="GO" id="GO:0005743">
    <property type="term" value="C:mitochondrial inner membrane"/>
    <property type="evidence" value="ECO:0007669"/>
    <property type="project" value="UniProtKB-SubCell"/>
</dbReference>
<accession>A0A1B9H0S3</accession>
<gene>
    <name evidence="18" type="ORF">I316_01462</name>
</gene>
<evidence type="ECO:0000256" key="1">
    <source>
        <dbReference type="ARBA" id="ARBA00004273"/>
    </source>
</evidence>
<comment type="similarity">
    <text evidence="2 16">Belongs to the alternative oxidase family.</text>
</comment>
<sequence>MSTIVRTSLATTSRSALTPTTRLILSRTCTASSFHHLPQPVASSSRNDSRSIHSSRIAWGPQPSAKAQEAGASLALQPGVKQREEAAPAASKVVGAEGTGSEGPHYQDQVQHPHDEPLTGPWTLMSPIYTEAELDTVKVVNRTPVTIGDKAAAGAVKYLRKMFDLLTFYKAEPIPKEILDKKPVPIAELRAKGQLLSNDQWLFRIILLESIAGVPGMVAGTLRHLRSMRLLRRDGGWIHTLLEEAENERMHLLTFMTVAQPGLFTRAIVLAAQGVFYNAFFLTYLISPKTAHRFVGSLEEEAVRTYSHCIEDLEAGLIPEWTDKPAPRIAIDYWRLPADAKFLDVVRAVRADEATHRFVNHSLANLDQAKDFNPFALHEADALTRGTTWGFTREESAKFAKEQHLKMMEEAKQKQIESA</sequence>
<dbReference type="Gene3D" id="1.20.1260.140">
    <property type="entry name" value="Alternative oxidase"/>
    <property type="match status" value="1"/>
</dbReference>
<comment type="subcellular location">
    <subcellularLocation>
        <location evidence="1">Mitochondrion inner membrane</location>
    </subcellularLocation>
</comment>
<dbReference type="GO" id="GO:0098803">
    <property type="term" value="C:respiratory chain complex"/>
    <property type="evidence" value="ECO:0007669"/>
    <property type="project" value="UniProtKB-UniRule"/>
</dbReference>
<reference evidence="19" key="2">
    <citation type="submission" date="2013-12" db="EMBL/GenBank/DDBJ databases">
        <title>Evolution of pathogenesis and genome organization in the Tremellales.</title>
        <authorList>
            <person name="Cuomo C."/>
            <person name="Litvintseva A."/>
            <person name="Heitman J."/>
            <person name="Chen Y."/>
            <person name="Sun S."/>
            <person name="Springer D."/>
            <person name="Dromer F."/>
            <person name="Young S."/>
            <person name="Zeng Q."/>
            <person name="Chapman S."/>
            <person name="Gujja S."/>
            <person name="Saif S."/>
            <person name="Birren B."/>
        </authorList>
    </citation>
    <scope>NUCLEOTIDE SEQUENCE [LARGE SCALE GENOMIC DNA]</scope>
    <source>
        <strain evidence="19">BCC8398</strain>
    </source>
</reference>
<dbReference type="FunFam" id="1.20.1260.140:FF:000002">
    <property type="entry name" value="Alternative oxidase"/>
    <property type="match status" value="1"/>
</dbReference>
<dbReference type="Proteomes" id="UP000092666">
    <property type="component" value="Unassembled WGS sequence"/>
</dbReference>
<evidence type="ECO:0000256" key="11">
    <source>
        <dbReference type="ARBA" id="ARBA00023002"/>
    </source>
</evidence>
<evidence type="ECO:0000256" key="6">
    <source>
        <dbReference type="ARBA" id="ARBA00022723"/>
    </source>
</evidence>
<name>A0A1B9H0S3_9TREE</name>
<dbReference type="EMBL" id="KI669494">
    <property type="protein sequence ID" value="OCF36865.1"/>
    <property type="molecule type" value="Genomic_DNA"/>
</dbReference>
<dbReference type="PANTHER" id="PTHR31803:SF3">
    <property type="entry name" value="ALTERNATIVE OXIDASE"/>
    <property type="match status" value="1"/>
</dbReference>
<keyword evidence="8" id="KW-0809">Transit peptide</keyword>
<evidence type="ECO:0000256" key="17">
    <source>
        <dbReference type="SAM" id="MobiDB-lite"/>
    </source>
</evidence>
<evidence type="ECO:0000256" key="15">
    <source>
        <dbReference type="ARBA" id="ARBA00025285"/>
    </source>
</evidence>
<evidence type="ECO:0000256" key="9">
    <source>
        <dbReference type="ARBA" id="ARBA00022982"/>
    </source>
</evidence>
<dbReference type="STRING" id="1296120.A0A1B9H0S3"/>
<comment type="cofactor">
    <cofactor evidence="16">
        <name>Fe cation</name>
        <dbReference type="ChEBI" id="CHEBI:24875"/>
    </cofactor>
    <text evidence="16">Binds 2 iron ions per subunit.</text>
</comment>
<keyword evidence="10" id="KW-1133">Transmembrane helix</keyword>
<keyword evidence="4 16" id="KW-0679">Respiratory chain</keyword>
<keyword evidence="7" id="KW-0999">Mitochondrion inner membrane</keyword>
<dbReference type="InterPro" id="IPR002680">
    <property type="entry name" value="AOX"/>
</dbReference>
<keyword evidence="19" id="KW-1185">Reference proteome</keyword>
<evidence type="ECO:0000256" key="13">
    <source>
        <dbReference type="ARBA" id="ARBA00023128"/>
    </source>
</evidence>
<evidence type="ECO:0000256" key="8">
    <source>
        <dbReference type="ARBA" id="ARBA00022946"/>
    </source>
</evidence>
<dbReference type="OrthoDB" id="16906at2759"/>
<evidence type="ECO:0000256" key="3">
    <source>
        <dbReference type="ARBA" id="ARBA00022448"/>
    </source>
</evidence>
<protein>
    <recommendedName>
        <fullName evidence="16">Alternative oxidase</fullName>
        <ecNumber evidence="16">1.-.-.-</ecNumber>
    </recommendedName>
</protein>
<evidence type="ECO:0000256" key="4">
    <source>
        <dbReference type="ARBA" id="ARBA00022660"/>
    </source>
</evidence>
<dbReference type="AlphaFoldDB" id="A0A1B9H0S3"/>
<dbReference type="GO" id="GO:0009916">
    <property type="term" value="F:alternative oxidase activity"/>
    <property type="evidence" value="ECO:0007669"/>
    <property type="project" value="UniProtKB-UniRule"/>
</dbReference>
<keyword evidence="14 16" id="KW-0472">Membrane</keyword>
<evidence type="ECO:0000256" key="12">
    <source>
        <dbReference type="ARBA" id="ARBA00023004"/>
    </source>
</evidence>
<organism evidence="18 19">
    <name type="scientific">Kwoniella heveanensis BCC8398</name>
    <dbReference type="NCBI Taxonomy" id="1296120"/>
    <lineage>
        <taxon>Eukaryota</taxon>
        <taxon>Fungi</taxon>
        <taxon>Dikarya</taxon>
        <taxon>Basidiomycota</taxon>
        <taxon>Agaricomycotina</taxon>
        <taxon>Tremellomycetes</taxon>
        <taxon>Tremellales</taxon>
        <taxon>Cryptococcaceae</taxon>
        <taxon>Kwoniella</taxon>
    </lineage>
</organism>
<evidence type="ECO:0000313" key="19">
    <source>
        <dbReference type="Proteomes" id="UP000092666"/>
    </source>
</evidence>
<dbReference type="PANTHER" id="PTHR31803">
    <property type="entry name" value="ALTERNATIVE OXIDASE"/>
    <property type="match status" value="1"/>
</dbReference>
<proteinExistence type="inferred from homology"/>
<keyword evidence="12 16" id="KW-0408">Iron</keyword>
<evidence type="ECO:0000256" key="10">
    <source>
        <dbReference type="ARBA" id="ARBA00022989"/>
    </source>
</evidence>
<keyword evidence="11 16" id="KW-0560">Oxidoreductase</keyword>
<feature type="region of interest" description="Disordered" evidence="17">
    <location>
        <begin position="37"/>
        <end position="114"/>
    </location>
</feature>
<dbReference type="GO" id="GO:0046872">
    <property type="term" value="F:metal ion binding"/>
    <property type="evidence" value="ECO:0007669"/>
    <property type="project" value="UniProtKB-UniRule"/>
</dbReference>
<evidence type="ECO:0000256" key="14">
    <source>
        <dbReference type="ARBA" id="ARBA00023136"/>
    </source>
</evidence>
<evidence type="ECO:0000313" key="18">
    <source>
        <dbReference type="EMBL" id="OCF36865.1"/>
    </source>
</evidence>